<accession>A0A564Y2L9</accession>
<organism evidence="2 3">
    <name type="scientific">Hymenolepis diminuta</name>
    <name type="common">Rat tapeworm</name>
    <dbReference type="NCBI Taxonomy" id="6216"/>
    <lineage>
        <taxon>Eukaryota</taxon>
        <taxon>Metazoa</taxon>
        <taxon>Spiralia</taxon>
        <taxon>Lophotrochozoa</taxon>
        <taxon>Platyhelminthes</taxon>
        <taxon>Cestoda</taxon>
        <taxon>Eucestoda</taxon>
        <taxon>Cyclophyllidea</taxon>
        <taxon>Hymenolepididae</taxon>
        <taxon>Hymenolepis</taxon>
    </lineage>
</organism>
<proteinExistence type="predicted"/>
<evidence type="ECO:0000256" key="1">
    <source>
        <dbReference type="SAM" id="MobiDB-lite"/>
    </source>
</evidence>
<gene>
    <name evidence="2" type="ORF">WMSIL1_LOCUS2565</name>
</gene>
<feature type="compositionally biased region" description="Basic and acidic residues" evidence="1">
    <location>
        <begin position="17"/>
        <end position="28"/>
    </location>
</feature>
<evidence type="ECO:0000313" key="2">
    <source>
        <dbReference type="EMBL" id="VUZ41542.1"/>
    </source>
</evidence>
<keyword evidence="3" id="KW-1185">Reference proteome</keyword>
<name>A0A564Y2L9_HYMDI</name>
<dbReference type="Proteomes" id="UP000321570">
    <property type="component" value="Unassembled WGS sequence"/>
</dbReference>
<feature type="region of interest" description="Disordered" evidence="1">
    <location>
        <begin position="1"/>
        <end position="38"/>
    </location>
</feature>
<feature type="compositionally biased region" description="Polar residues" evidence="1">
    <location>
        <begin position="1"/>
        <end position="16"/>
    </location>
</feature>
<evidence type="ECO:0000313" key="3">
    <source>
        <dbReference type="Proteomes" id="UP000321570"/>
    </source>
</evidence>
<feature type="region of interest" description="Disordered" evidence="1">
    <location>
        <begin position="62"/>
        <end position="108"/>
    </location>
</feature>
<dbReference type="EMBL" id="CABIJS010000066">
    <property type="protein sequence ID" value="VUZ41542.1"/>
    <property type="molecule type" value="Genomic_DNA"/>
</dbReference>
<reference evidence="2 3" key="1">
    <citation type="submission" date="2019-07" db="EMBL/GenBank/DDBJ databases">
        <authorList>
            <person name="Jastrzebski P J."/>
            <person name="Paukszto L."/>
            <person name="Jastrzebski P J."/>
        </authorList>
    </citation>
    <scope>NUCLEOTIDE SEQUENCE [LARGE SCALE GENOMIC DNA]</scope>
    <source>
        <strain evidence="2 3">WMS-il1</strain>
    </source>
</reference>
<feature type="compositionally biased region" description="Basic and acidic residues" evidence="1">
    <location>
        <begin position="69"/>
        <end position="79"/>
    </location>
</feature>
<dbReference type="AlphaFoldDB" id="A0A564Y2L9"/>
<feature type="compositionally biased region" description="Basic and acidic residues" evidence="1">
    <location>
        <begin position="97"/>
        <end position="108"/>
    </location>
</feature>
<sequence>MVEPTDSTEGSSLTNLENKHIEEKKDQGRTLTPVHGEKDFILKRKWNRVGTDSESKNVVKVSIPASEAVKGREHKRENPKSVASEPIDTNEADDVSEEQKEKKEKENA</sequence>
<protein>
    <submittedName>
        <fullName evidence="2">Uncharacterized protein</fullName>
    </submittedName>
</protein>